<evidence type="ECO:0000259" key="16">
    <source>
        <dbReference type="PROSITE" id="PS50110"/>
    </source>
</evidence>
<dbReference type="AlphaFoldDB" id="A0A7D3XM40"/>
<evidence type="ECO:0000259" key="17">
    <source>
        <dbReference type="PROSITE" id="PS50894"/>
    </source>
</evidence>
<evidence type="ECO:0000256" key="2">
    <source>
        <dbReference type="ARBA" id="ARBA00004651"/>
    </source>
</evidence>
<dbReference type="GO" id="GO:0000155">
    <property type="term" value="F:phosphorelay sensor kinase activity"/>
    <property type="evidence" value="ECO:0007669"/>
    <property type="project" value="InterPro"/>
</dbReference>
<accession>A0A7D3XM40</accession>
<dbReference type="InterPro" id="IPR008207">
    <property type="entry name" value="Sig_transdc_His_kin_Hpt_dom"/>
</dbReference>
<dbReference type="SMART" id="SM00448">
    <property type="entry name" value="REC"/>
    <property type="match status" value="1"/>
</dbReference>
<evidence type="ECO:0000256" key="12">
    <source>
        <dbReference type="PROSITE-ProRule" id="PRU00110"/>
    </source>
</evidence>
<dbReference type="SUPFAM" id="SSF47384">
    <property type="entry name" value="Homodimeric domain of signal transducing histidine kinase"/>
    <property type="match status" value="1"/>
</dbReference>
<keyword evidence="9 14" id="KW-1133">Transmembrane helix</keyword>
<dbReference type="Pfam" id="PF05227">
    <property type="entry name" value="CHASE3"/>
    <property type="match status" value="1"/>
</dbReference>
<evidence type="ECO:0000256" key="1">
    <source>
        <dbReference type="ARBA" id="ARBA00000085"/>
    </source>
</evidence>
<evidence type="ECO:0000256" key="10">
    <source>
        <dbReference type="ARBA" id="ARBA00023012"/>
    </source>
</evidence>
<keyword evidence="10" id="KW-0902">Two-component regulatory system</keyword>
<feature type="modified residue" description="4-aspartylphosphate" evidence="13">
    <location>
        <position position="645"/>
    </location>
</feature>
<keyword evidence="4" id="KW-1003">Cell membrane</keyword>
<dbReference type="InterPro" id="IPR036641">
    <property type="entry name" value="HPT_dom_sf"/>
</dbReference>
<keyword evidence="8" id="KW-0067">ATP-binding</keyword>
<dbReference type="Proteomes" id="UP000500961">
    <property type="component" value="Chromosome"/>
</dbReference>
<dbReference type="Gene3D" id="1.10.287.130">
    <property type="match status" value="1"/>
</dbReference>
<dbReference type="InterPro" id="IPR005467">
    <property type="entry name" value="His_kinase_dom"/>
</dbReference>
<keyword evidence="19" id="KW-1185">Reference proteome</keyword>
<keyword evidence="7" id="KW-0547">Nucleotide-binding</keyword>
<evidence type="ECO:0000256" key="5">
    <source>
        <dbReference type="ARBA" id="ARBA00022553"/>
    </source>
</evidence>
<evidence type="ECO:0000259" key="15">
    <source>
        <dbReference type="PROSITE" id="PS50109"/>
    </source>
</evidence>
<dbReference type="GO" id="GO:0005886">
    <property type="term" value="C:plasma membrane"/>
    <property type="evidence" value="ECO:0007669"/>
    <property type="project" value="UniProtKB-SubCell"/>
</dbReference>
<dbReference type="InterPro" id="IPR007891">
    <property type="entry name" value="CHASE3"/>
</dbReference>
<proteinExistence type="predicted"/>
<feature type="domain" description="Response regulatory" evidence="16">
    <location>
        <begin position="596"/>
        <end position="710"/>
    </location>
</feature>
<dbReference type="SMART" id="SM00388">
    <property type="entry name" value="HisKA"/>
    <property type="match status" value="1"/>
</dbReference>
<feature type="domain" description="HPt" evidence="17">
    <location>
        <begin position="742"/>
        <end position="838"/>
    </location>
</feature>
<dbReference type="Pfam" id="PF00512">
    <property type="entry name" value="HisKA"/>
    <property type="match status" value="1"/>
</dbReference>
<dbReference type="GO" id="GO:0005524">
    <property type="term" value="F:ATP binding"/>
    <property type="evidence" value="ECO:0007669"/>
    <property type="project" value="UniProtKB-KW"/>
</dbReference>
<dbReference type="InterPro" id="IPR003661">
    <property type="entry name" value="HisK_dim/P_dom"/>
</dbReference>
<dbReference type="CDD" id="cd17546">
    <property type="entry name" value="REC_hyHK_CKI1_RcsC-like"/>
    <property type="match status" value="1"/>
</dbReference>
<evidence type="ECO:0000256" key="11">
    <source>
        <dbReference type="ARBA" id="ARBA00023136"/>
    </source>
</evidence>
<dbReference type="CDD" id="cd00082">
    <property type="entry name" value="HisKA"/>
    <property type="match status" value="1"/>
</dbReference>
<evidence type="ECO:0000256" key="3">
    <source>
        <dbReference type="ARBA" id="ARBA00012438"/>
    </source>
</evidence>
<dbReference type="SUPFAM" id="SSF47226">
    <property type="entry name" value="Histidine-containing phosphotransfer domain, HPT domain"/>
    <property type="match status" value="1"/>
</dbReference>
<comment type="catalytic activity">
    <reaction evidence="1">
        <text>ATP + protein L-histidine = ADP + protein N-phospho-L-histidine.</text>
        <dbReference type="EC" id="2.7.13.3"/>
    </reaction>
</comment>
<dbReference type="PROSITE" id="PS50110">
    <property type="entry name" value="RESPONSE_REGULATORY"/>
    <property type="match status" value="1"/>
</dbReference>
<dbReference type="PROSITE" id="PS50109">
    <property type="entry name" value="HIS_KIN"/>
    <property type="match status" value="1"/>
</dbReference>
<feature type="domain" description="Histidine kinase" evidence="15">
    <location>
        <begin position="354"/>
        <end position="575"/>
    </location>
</feature>
<dbReference type="Pfam" id="PF00072">
    <property type="entry name" value="Response_reg"/>
    <property type="match status" value="1"/>
</dbReference>
<dbReference type="PANTHER" id="PTHR45339">
    <property type="entry name" value="HYBRID SIGNAL TRANSDUCTION HISTIDINE KINASE J"/>
    <property type="match status" value="1"/>
</dbReference>
<keyword evidence="11 14" id="KW-0472">Membrane</keyword>
<dbReference type="InterPro" id="IPR003594">
    <property type="entry name" value="HATPase_dom"/>
</dbReference>
<dbReference type="EC" id="2.7.13.3" evidence="3"/>
<dbReference type="KEGG" id="ttz:FHG85_11570"/>
<sequence length="838" mass="94794">MSQKDFSRNEWIKPKVIGGFLLVVLFSTTAIFITYKGISDLKETREGFGVPGQKISVLNKLITAIYNEDSDFRIFVLTADSTYLKEYKVNQRRVGSALQSLKKLSYNSSSQLKSIRKIGVLIENKRSIESEILNLRAELGQKNFYDRAIQKIARAGEETQRYAQVARSKTITRIQRDTIIEKKDKNPSMTSRIKRFFLGPDKIDTVKLDTLVEYRYDTITPLSLVSDSIINKLTLELRNIRYDQLHQKRMLDEKEKELLERNKAILSQIQLIISSIERQEQVEANLKSLSIQDVLNRSLLKVLLLGTITFIAMVILLAIIMRDISRNTLYNTYLLEAKQYAESLLRLKEQFLANMSHEIRSPLSAIIGITRQLSKTELNPRQQDYVGILQNSSDHLLSVINDILDYSKLETGKLRLEQRVFSPRKVVENVVKLFEAKATEKELNILVNVDASIPEKMVGDDYRLQQVLINLVGNSIKFTNQGSIIVSASVLNQADDVAKIQFTVADTGIGIPVDKQAQIFEEFTQADSSTSRRFGGTGLGLTIVKRLVELQGGEVSLSSQPDEGTIIRIVIPYSTKVDEAEHSENRVAGSLKEGAAILIIDDDEVNRLIVTEMAKSIGLKVTALESANKLLEIIKVQNFDAILTDIHMPEISGYDVVSQLEENGVKVPVIGITANDTIDNPEHFSTYGFSGYLIKPFTEDDLVRVLGPIVGYSRSKRRTSTTPKKVANTFDLDELYRFTGGNKESVRLILNSFLENTQKNMGDLAQLIKNRELTKASNVAHKMKSAFNQFKIYDIASILQKIEHLPPNKYKAASLYLERLNRRMKGFIVELKQIIERL</sequence>
<protein>
    <recommendedName>
        <fullName evidence="3">histidine kinase</fullName>
        <ecNumber evidence="3">2.7.13.3</ecNumber>
    </recommendedName>
</protein>
<evidence type="ECO:0000256" key="13">
    <source>
        <dbReference type="PROSITE-ProRule" id="PRU00169"/>
    </source>
</evidence>
<gene>
    <name evidence="18" type="ORF">FHG85_11570</name>
</gene>
<evidence type="ECO:0000313" key="18">
    <source>
        <dbReference type="EMBL" id="QKG80875.1"/>
    </source>
</evidence>
<dbReference type="Gene3D" id="3.40.50.2300">
    <property type="match status" value="1"/>
</dbReference>
<dbReference type="SUPFAM" id="SSF55874">
    <property type="entry name" value="ATPase domain of HSP90 chaperone/DNA topoisomerase II/histidine kinase"/>
    <property type="match status" value="1"/>
</dbReference>
<dbReference type="SUPFAM" id="SSF52172">
    <property type="entry name" value="CheY-like"/>
    <property type="match status" value="1"/>
</dbReference>
<dbReference type="InterPro" id="IPR004358">
    <property type="entry name" value="Sig_transdc_His_kin-like_C"/>
</dbReference>
<dbReference type="InterPro" id="IPR011006">
    <property type="entry name" value="CheY-like_superfamily"/>
</dbReference>
<evidence type="ECO:0000256" key="6">
    <source>
        <dbReference type="ARBA" id="ARBA00022692"/>
    </source>
</evidence>
<keyword evidence="6 14" id="KW-0812">Transmembrane</keyword>
<evidence type="ECO:0000256" key="14">
    <source>
        <dbReference type="SAM" id="Phobius"/>
    </source>
</evidence>
<feature type="modified residue" description="Phosphohistidine" evidence="12">
    <location>
        <position position="781"/>
    </location>
</feature>
<dbReference type="FunFam" id="3.30.565.10:FF:000010">
    <property type="entry name" value="Sensor histidine kinase RcsC"/>
    <property type="match status" value="1"/>
</dbReference>
<feature type="transmembrane region" description="Helical" evidence="14">
    <location>
        <begin position="302"/>
        <end position="321"/>
    </location>
</feature>
<dbReference type="InterPro" id="IPR001789">
    <property type="entry name" value="Sig_transdc_resp-reg_receiver"/>
</dbReference>
<dbReference type="PRINTS" id="PR00344">
    <property type="entry name" value="BCTRLSENSOR"/>
</dbReference>
<evidence type="ECO:0000256" key="9">
    <source>
        <dbReference type="ARBA" id="ARBA00022989"/>
    </source>
</evidence>
<dbReference type="PANTHER" id="PTHR45339:SF1">
    <property type="entry name" value="HYBRID SIGNAL TRANSDUCTION HISTIDINE KINASE J"/>
    <property type="match status" value="1"/>
</dbReference>
<dbReference type="Pfam" id="PF02518">
    <property type="entry name" value="HATPase_c"/>
    <property type="match status" value="1"/>
</dbReference>
<dbReference type="Gene3D" id="1.20.120.160">
    <property type="entry name" value="HPT domain"/>
    <property type="match status" value="1"/>
</dbReference>
<keyword evidence="5 13" id="KW-0597">Phosphoprotein</keyword>
<evidence type="ECO:0000313" key="19">
    <source>
        <dbReference type="Proteomes" id="UP000500961"/>
    </source>
</evidence>
<dbReference type="CDD" id="cd16922">
    <property type="entry name" value="HATPase_EvgS-ArcB-TorS-like"/>
    <property type="match status" value="1"/>
</dbReference>
<dbReference type="RefSeq" id="WP_173076058.1">
    <property type="nucleotide sequence ID" value="NZ_CP041345.1"/>
</dbReference>
<dbReference type="SMART" id="SM00387">
    <property type="entry name" value="HATPase_c"/>
    <property type="match status" value="1"/>
</dbReference>
<evidence type="ECO:0000256" key="4">
    <source>
        <dbReference type="ARBA" id="ARBA00022475"/>
    </source>
</evidence>
<feature type="transmembrane region" description="Helical" evidence="14">
    <location>
        <begin position="16"/>
        <end position="35"/>
    </location>
</feature>
<evidence type="ECO:0000256" key="8">
    <source>
        <dbReference type="ARBA" id="ARBA00022840"/>
    </source>
</evidence>
<comment type="subcellular location">
    <subcellularLocation>
        <location evidence="2">Cell membrane</location>
        <topology evidence="2">Multi-pass membrane protein</topology>
    </subcellularLocation>
</comment>
<name>A0A7D3XM40_9BACT</name>
<dbReference type="EMBL" id="CP041345">
    <property type="protein sequence ID" value="QKG80875.1"/>
    <property type="molecule type" value="Genomic_DNA"/>
</dbReference>
<reference evidence="18 19" key="1">
    <citation type="submission" date="2019-07" db="EMBL/GenBank/DDBJ databases">
        <title>Thalassofilum flectens gen. nov., sp. nov., a novel moderate thermophilic anaerobe from a shallow sea hot spring in Kunashir Island (Russia), representing a new family in the order Bacteroidales, and proposal of Thalassofilacea fam. nov.</title>
        <authorList>
            <person name="Kochetkova T.V."/>
            <person name="Podosokorskaya O.A."/>
            <person name="Novikov A."/>
            <person name="Elcheninov A.G."/>
            <person name="Toshchakov S.V."/>
            <person name="Kublanov I.V."/>
        </authorList>
    </citation>
    <scope>NUCLEOTIDE SEQUENCE [LARGE SCALE GENOMIC DNA]</scope>
    <source>
        <strain evidence="18 19">38-H</strain>
    </source>
</reference>
<dbReference type="Gene3D" id="3.30.565.10">
    <property type="entry name" value="Histidine kinase-like ATPase, C-terminal domain"/>
    <property type="match status" value="1"/>
</dbReference>
<dbReference type="PROSITE" id="PS50894">
    <property type="entry name" value="HPT"/>
    <property type="match status" value="1"/>
</dbReference>
<organism evidence="18 19">
    <name type="scientific">Tenuifilum thalassicum</name>
    <dbReference type="NCBI Taxonomy" id="2590900"/>
    <lineage>
        <taxon>Bacteria</taxon>
        <taxon>Pseudomonadati</taxon>
        <taxon>Bacteroidota</taxon>
        <taxon>Bacteroidia</taxon>
        <taxon>Bacteroidales</taxon>
        <taxon>Tenuifilaceae</taxon>
        <taxon>Tenuifilum</taxon>
    </lineage>
</organism>
<evidence type="ECO:0000256" key="7">
    <source>
        <dbReference type="ARBA" id="ARBA00022741"/>
    </source>
</evidence>
<dbReference type="InterPro" id="IPR036097">
    <property type="entry name" value="HisK_dim/P_sf"/>
</dbReference>
<dbReference type="InterPro" id="IPR036890">
    <property type="entry name" value="HATPase_C_sf"/>
</dbReference>